<dbReference type="EMBL" id="JAAQPH010000002">
    <property type="protein sequence ID" value="NIA67435.1"/>
    <property type="molecule type" value="Genomic_DNA"/>
</dbReference>
<dbReference type="AlphaFoldDB" id="A0A967C2Z0"/>
<keyword evidence="1" id="KW-1133">Transmembrane helix</keyword>
<proteinExistence type="predicted"/>
<name>A0A967C2Z0_9PROT</name>
<keyword evidence="1" id="KW-0472">Membrane</keyword>
<evidence type="ECO:0000256" key="1">
    <source>
        <dbReference type="SAM" id="Phobius"/>
    </source>
</evidence>
<comment type="caution">
    <text evidence="2">The sequence shown here is derived from an EMBL/GenBank/DDBJ whole genome shotgun (WGS) entry which is preliminary data.</text>
</comment>
<evidence type="ECO:0000313" key="2">
    <source>
        <dbReference type="EMBL" id="NIA67435.1"/>
    </source>
</evidence>
<dbReference type="RefSeq" id="WP_167221010.1">
    <property type="nucleotide sequence ID" value="NZ_JAAQPH010000002.1"/>
</dbReference>
<reference evidence="2" key="1">
    <citation type="submission" date="2020-03" db="EMBL/GenBank/DDBJ databases">
        <title>Genome of Pelagibius litoralis DSM 21314T.</title>
        <authorList>
            <person name="Wang G."/>
        </authorList>
    </citation>
    <scope>NUCLEOTIDE SEQUENCE</scope>
    <source>
        <strain evidence="2">DSM 21314</strain>
    </source>
</reference>
<protein>
    <submittedName>
        <fullName evidence="2">Uncharacterized protein</fullName>
    </submittedName>
</protein>
<feature type="transmembrane region" description="Helical" evidence="1">
    <location>
        <begin position="233"/>
        <end position="250"/>
    </location>
</feature>
<accession>A0A967C2Z0</accession>
<keyword evidence="1" id="KW-0812">Transmembrane</keyword>
<dbReference type="Proteomes" id="UP000761264">
    <property type="component" value="Unassembled WGS sequence"/>
</dbReference>
<sequence length="253" mass="27146">MTGLLDLTSPFLSTLDQPLAALLPAAGRLAVWGLVAASLSMALYALLSPQRRLRGVKAAAAEARQALDDHEGGVAEAMPLIGRMFRSALAQLGLVLGPAVLASLPVLFMIVWLSGTYGHFLPDSITAVDLRVEPSGLAARWLPEEGGEVGNPPSTAPRIQVIDAADQVIETVEIDAAVTSLHKRQWWNSLIANPLGYLPAEGVLERIDIDLPRQEVLSLGSDWLPGWMRGWEAVFFAALLAASLAIKFIFRLV</sequence>
<evidence type="ECO:0000313" key="3">
    <source>
        <dbReference type="Proteomes" id="UP000761264"/>
    </source>
</evidence>
<gene>
    <name evidence="2" type="ORF">HBA54_02410</name>
</gene>
<feature type="transmembrane region" description="Helical" evidence="1">
    <location>
        <begin position="29"/>
        <end position="47"/>
    </location>
</feature>
<organism evidence="2 3">
    <name type="scientific">Pelagibius litoralis</name>
    <dbReference type="NCBI Taxonomy" id="374515"/>
    <lineage>
        <taxon>Bacteria</taxon>
        <taxon>Pseudomonadati</taxon>
        <taxon>Pseudomonadota</taxon>
        <taxon>Alphaproteobacteria</taxon>
        <taxon>Rhodospirillales</taxon>
        <taxon>Rhodovibrionaceae</taxon>
        <taxon>Pelagibius</taxon>
    </lineage>
</organism>
<keyword evidence="3" id="KW-1185">Reference proteome</keyword>
<feature type="transmembrane region" description="Helical" evidence="1">
    <location>
        <begin position="88"/>
        <end position="113"/>
    </location>
</feature>